<evidence type="ECO:0000256" key="1">
    <source>
        <dbReference type="SAM" id="SignalP"/>
    </source>
</evidence>
<name>A0AAN7VKV6_9PEZI</name>
<feature type="chain" id="PRO_5042812762" description="GPI anchored cell wall protein" evidence="1">
    <location>
        <begin position="18"/>
        <end position="195"/>
    </location>
</feature>
<dbReference type="Proteomes" id="UP001310594">
    <property type="component" value="Unassembled WGS sequence"/>
</dbReference>
<sequence length="195" mass="18966">MLLQGIVLAACAVGALAQSTTTLAQVSSTSTAMATVLIGTVTSGLEASVVNADACGGTTYAFTCTDSRECSAAPTFSLTEGPTSHQFSYATSTAGATGSYAESCSLSGSTYAVCVVTLSLSAPGTSTHTKTTVTASGTDLHFGQFPITAGAEKLSAATGSCTSSGNAAAPTGVKEVYKVLVAPAAAALLAAGALL</sequence>
<evidence type="ECO:0000313" key="2">
    <source>
        <dbReference type="EMBL" id="KAK5690174.1"/>
    </source>
</evidence>
<feature type="signal peptide" evidence="1">
    <location>
        <begin position="1"/>
        <end position="17"/>
    </location>
</feature>
<organism evidence="2 3">
    <name type="scientific">Elasticomyces elasticus</name>
    <dbReference type="NCBI Taxonomy" id="574655"/>
    <lineage>
        <taxon>Eukaryota</taxon>
        <taxon>Fungi</taxon>
        <taxon>Dikarya</taxon>
        <taxon>Ascomycota</taxon>
        <taxon>Pezizomycotina</taxon>
        <taxon>Dothideomycetes</taxon>
        <taxon>Dothideomycetidae</taxon>
        <taxon>Mycosphaerellales</taxon>
        <taxon>Teratosphaeriaceae</taxon>
        <taxon>Elasticomyces</taxon>
    </lineage>
</organism>
<evidence type="ECO:0008006" key="4">
    <source>
        <dbReference type="Google" id="ProtNLM"/>
    </source>
</evidence>
<comment type="caution">
    <text evidence="2">The sequence shown here is derived from an EMBL/GenBank/DDBJ whole genome shotgun (WGS) entry which is preliminary data.</text>
</comment>
<reference evidence="2" key="1">
    <citation type="submission" date="2023-08" db="EMBL/GenBank/DDBJ databases">
        <title>Black Yeasts Isolated from many extreme environments.</title>
        <authorList>
            <person name="Coleine C."/>
            <person name="Stajich J.E."/>
            <person name="Selbmann L."/>
        </authorList>
    </citation>
    <scope>NUCLEOTIDE SEQUENCE</scope>
    <source>
        <strain evidence="2">CCFEE 5810</strain>
    </source>
</reference>
<accession>A0AAN7VKV6</accession>
<proteinExistence type="predicted"/>
<gene>
    <name evidence="2" type="ORF">LTR97_012362</name>
</gene>
<evidence type="ECO:0000313" key="3">
    <source>
        <dbReference type="Proteomes" id="UP001310594"/>
    </source>
</evidence>
<dbReference type="AlphaFoldDB" id="A0AAN7VKV6"/>
<protein>
    <recommendedName>
        <fullName evidence="4">GPI anchored cell wall protein</fullName>
    </recommendedName>
</protein>
<dbReference type="EMBL" id="JAVRQU010000026">
    <property type="protein sequence ID" value="KAK5690174.1"/>
    <property type="molecule type" value="Genomic_DNA"/>
</dbReference>
<keyword evidence="1" id="KW-0732">Signal</keyword>